<feature type="non-terminal residue" evidence="7">
    <location>
        <position position="158"/>
    </location>
</feature>
<proteinExistence type="inferred from homology"/>
<dbReference type="Proteomes" id="UP001177023">
    <property type="component" value="Unassembled WGS sequence"/>
</dbReference>
<dbReference type="AlphaFoldDB" id="A0AA36G9B1"/>
<dbReference type="EMBL" id="CATQJA010002659">
    <property type="protein sequence ID" value="CAJ0580336.1"/>
    <property type="molecule type" value="Genomic_DNA"/>
</dbReference>
<sequence>MARYTTPCVIGSVIVFATTQILTTVIYFILLTINLRALHWLEELKAGRNMHTLPPLGLTHYNLSVRYQVKQNLRVLRSLLDLVGIDRRASTANVNPLDATTLREKQKVETQAYFNYYAAECIKILSSTTEQALLELHLPRRQRQRFPYSVVIVGVLMY</sequence>
<keyword evidence="3 6" id="KW-0812">Transmembrane</keyword>
<keyword evidence="4 6" id="KW-1133">Transmembrane helix</keyword>
<evidence type="ECO:0000256" key="6">
    <source>
        <dbReference type="SAM" id="Phobius"/>
    </source>
</evidence>
<evidence type="ECO:0000256" key="4">
    <source>
        <dbReference type="ARBA" id="ARBA00022989"/>
    </source>
</evidence>
<dbReference type="GO" id="GO:0016020">
    <property type="term" value="C:membrane"/>
    <property type="evidence" value="ECO:0007669"/>
    <property type="project" value="UniProtKB-SubCell"/>
</dbReference>
<evidence type="ECO:0000256" key="1">
    <source>
        <dbReference type="ARBA" id="ARBA00004141"/>
    </source>
</evidence>
<evidence type="ECO:0000256" key="2">
    <source>
        <dbReference type="ARBA" id="ARBA00006803"/>
    </source>
</evidence>
<evidence type="ECO:0000313" key="8">
    <source>
        <dbReference type="Proteomes" id="UP001177023"/>
    </source>
</evidence>
<dbReference type="InterPro" id="IPR004151">
    <property type="entry name" value="7TM_GPCR_serpentine_rcpt_Sre"/>
</dbReference>
<keyword evidence="8" id="KW-1185">Reference proteome</keyword>
<keyword evidence="5 6" id="KW-0472">Membrane</keyword>
<protein>
    <submittedName>
        <fullName evidence="7">Uncharacterized protein</fullName>
    </submittedName>
</protein>
<evidence type="ECO:0000256" key="5">
    <source>
        <dbReference type="ARBA" id="ARBA00023136"/>
    </source>
</evidence>
<gene>
    <name evidence="7" type="ORF">MSPICULIGERA_LOCUS18534</name>
</gene>
<organism evidence="7 8">
    <name type="scientific">Mesorhabditis spiculigera</name>
    <dbReference type="NCBI Taxonomy" id="96644"/>
    <lineage>
        <taxon>Eukaryota</taxon>
        <taxon>Metazoa</taxon>
        <taxon>Ecdysozoa</taxon>
        <taxon>Nematoda</taxon>
        <taxon>Chromadorea</taxon>
        <taxon>Rhabditida</taxon>
        <taxon>Rhabditina</taxon>
        <taxon>Rhabditomorpha</taxon>
        <taxon>Rhabditoidea</taxon>
        <taxon>Rhabditidae</taxon>
        <taxon>Mesorhabditinae</taxon>
        <taxon>Mesorhabditis</taxon>
    </lineage>
</organism>
<evidence type="ECO:0000313" key="7">
    <source>
        <dbReference type="EMBL" id="CAJ0580336.1"/>
    </source>
</evidence>
<name>A0AA36G9B1_9BILA</name>
<reference evidence="7" key="1">
    <citation type="submission" date="2023-06" db="EMBL/GenBank/DDBJ databases">
        <authorList>
            <person name="Delattre M."/>
        </authorList>
    </citation>
    <scope>NUCLEOTIDE SEQUENCE</scope>
    <source>
        <strain evidence="7">AF72</strain>
    </source>
</reference>
<dbReference type="Pfam" id="PF03125">
    <property type="entry name" value="Sre"/>
    <property type="match status" value="1"/>
</dbReference>
<comment type="subcellular location">
    <subcellularLocation>
        <location evidence="1">Membrane</location>
        <topology evidence="1">Multi-pass membrane protein</topology>
    </subcellularLocation>
</comment>
<comment type="similarity">
    <text evidence="2">Belongs to the nematode receptor-like protein sre family.</text>
</comment>
<comment type="caution">
    <text evidence="7">The sequence shown here is derived from an EMBL/GenBank/DDBJ whole genome shotgun (WGS) entry which is preliminary data.</text>
</comment>
<feature type="transmembrane region" description="Helical" evidence="6">
    <location>
        <begin position="12"/>
        <end position="35"/>
    </location>
</feature>
<accession>A0AA36G9B1</accession>
<evidence type="ECO:0000256" key="3">
    <source>
        <dbReference type="ARBA" id="ARBA00022692"/>
    </source>
</evidence>
<dbReference type="GO" id="GO:0007606">
    <property type="term" value="P:sensory perception of chemical stimulus"/>
    <property type="evidence" value="ECO:0007669"/>
    <property type="project" value="InterPro"/>
</dbReference>